<reference evidence="2" key="1">
    <citation type="journal article" date="2021" name="Proc. Natl. Acad. Sci. U.S.A.">
        <title>A Catalog of Tens of Thousands of Viruses from Human Metagenomes Reveals Hidden Associations with Chronic Diseases.</title>
        <authorList>
            <person name="Tisza M.J."/>
            <person name="Buck C.B."/>
        </authorList>
    </citation>
    <scope>NUCLEOTIDE SEQUENCE</scope>
    <source>
        <strain evidence="2">CtzlI32</strain>
    </source>
</reference>
<organism evidence="2">
    <name type="scientific">Siphoviridae sp. ctzlI32</name>
    <dbReference type="NCBI Taxonomy" id="2827981"/>
    <lineage>
        <taxon>Viruses</taxon>
        <taxon>Duplodnaviria</taxon>
        <taxon>Heunggongvirae</taxon>
        <taxon>Uroviricota</taxon>
        <taxon>Caudoviricetes</taxon>
    </lineage>
</organism>
<name>A0A8S5SYG5_9CAUD</name>
<keyword evidence="1" id="KW-1133">Transmembrane helix</keyword>
<evidence type="ECO:0000256" key="1">
    <source>
        <dbReference type="SAM" id="Phobius"/>
    </source>
</evidence>
<protein>
    <submittedName>
        <fullName evidence="2">Uncharacterized protein</fullName>
    </submittedName>
</protein>
<evidence type="ECO:0000313" key="2">
    <source>
        <dbReference type="EMBL" id="DAF55936.1"/>
    </source>
</evidence>
<accession>A0A8S5SYG5</accession>
<dbReference type="EMBL" id="BK032703">
    <property type="protein sequence ID" value="DAF55936.1"/>
    <property type="molecule type" value="Genomic_DNA"/>
</dbReference>
<keyword evidence="1" id="KW-0812">Transmembrane</keyword>
<sequence length="90" mass="10280">MWGVYLLPFGLIGCIYVKSSGVGALGLFTYYLFLILVCNVKDPTFLQGLNEYGFQLTENIVFYTAGKRLCFRIHCTLIIFDCQENNTTYL</sequence>
<feature type="transmembrane region" description="Helical" evidence="1">
    <location>
        <begin position="6"/>
        <end position="33"/>
    </location>
</feature>
<keyword evidence="1" id="KW-0472">Membrane</keyword>
<proteinExistence type="predicted"/>